<dbReference type="InterPro" id="IPR052900">
    <property type="entry name" value="Phospholipid_Metab_Enz"/>
</dbReference>
<dbReference type="CDD" id="cd07389">
    <property type="entry name" value="MPP_PhoD"/>
    <property type="match status" value="1"/>
</dbReference>
<dbReference type="OrthoDB" id="327733at2"/>
<feature type="domain" description="Phospholipase D N-terminal" evidence="2">
    <location>
        <begin position="47"/>
        <end position="142"/>
    </location>
</feature>
<dbReference type="SUPFAM" id="SSF56300">
    <property type="entry name" value="Metallo-dependent phosphatases"/>
    <property type="match status" value="1"/>
</dbReference>
<proteinExistence type="predicted"/>
<dbReference type="RefSeq" id="WP_119378775.1">
    <property type="nucleotide sequence ID" value="NZ_QWGB01000005.1"/>
</dbReference>
<accession>A0A399QWX6</accession>
<dbReference type="InterPro" id="IPR018946">
    <property type="entry name" value="PhoD-like_MPP"/>
</dbReference>
<dbReference type="InterPro" id="IPR029052">
    <property type="entry name" value="Metallo-depent_PP-like"/>
</dbReference>
<reference evidence="3 4" key="1">
    <citation type="submission" date="2018-08" db="EMBL/GenBank/DDBJ databases">
        <title>Henriciella mobilis sp. nov., isolated from seawater.</title>
        <authorList>
            <person name="Cheng H."/>
            <person name="Wu Y.-H."/>
            <person name="Xu X.-W."/>
            <person name="Guo L.-L."/>
        </authorList>
    </citation>
    <scope>NUCLEOTIDE SEQUENCE [LARGE SCALE GENOMIC DNA]</scope>
    <source>
        <strain evidence="3 4">CCUG66934</strain>
    </source>
</reference>
<dbReference type="PANTHER" id="PTHR43606">
    <property type="entry name" value="PHOSPHATASE, PUTATIVE (AFU_ORTHOLOGUE AFUA_6G08710)-RELATED"/>
    <property type="match status" value="1"/>
</dbReference>
<evidence type="ECO:0000259" key="2">
    <source>
        <dbReference type="Pfam" id="PF16655"/>
    </source>
</evidence>
<dbReference type="Gene3D" id="2.60.40.380">
    <property type="entry name" value="Purple acid phosphatase-like, N-terminal"/>
    <property type="match status" value="1"/>
</dbReference>
<dbReference type="PANTHER" id="PTHR43606:SF2">
    <property type="entry name" value="ALKALINE PHOSPHATASE FAMILY PROTEIN (AFU_ORTHOLOGUE AFUA_5G03860)"/>
    <property type="match status" value="1"/>
</dbReference>
<dbReference type="PROSITE" id="PS51318">
    <property type="entry name" value="TAT"/>
    <property type="match status" value="1"/>
</dbReference>
<name>A0A399QWX6_9PROT</name>
<dbReference type="PROSITE" id="PS51257">
    <property type="entry name" value="PROKAR_LIPOPROTEIN"/>
    <property type="match status" value="1"/>
</dbReference>
<comment type="caution">
    <text evidence="3">The sequence shown here is derived from an EMBL/GenBank/DDBJ whole genome shotgun (WGS) entry which is preliminary data.</text>
</comment>
<dbReference type="AlphaFoldDB" id="A0A399QWX6"/>
<keyword evidence="4" id="KW-1185">Reference proteome</keyword>
<organism evidence="3 4">
    <name type="scientific">Henriciella barbarensis</name>
    <dbReference type="NCBI Taxonomy" id="86342"/>
    <lineage>
        <taxon>Bacteria</taxon>
        <taxon>Pseudomonadati</taxon>
        <taxon>Pseudomonadota</taxon>
        <taxon>Alphaproteobacteria</taxon>
        <taxon>Hyphomonadales</taxon>
        <taxon>Hyphomonadaceae</taxon>
        <taxon>Henriciella</taxon>
    </lineage>
</organism>
<evidence type="ECO:0000259" key="1">
    <source>
        <dbReference type="Pfam" id="PF09423"/>
    </source>
</evidence>
<feature type="domain" description="PhoD-like phosphatase metallophosphatase" evidence="1">
    <location>
        <begin position="153"/>
        <end position="535"/>
    </location>
</feature>
<dbReference type="Proteomes" id="UP000265431">
    <property type="component" value="Unassembled WGS sequence"/>
</dbReference>
<evidence type="ECO:0000313" key="4">
    <source>
        <dbReference type="Proteomes" id="UP000265431"/>
    </source>
</evidence>
<evidence type="ECO:0000313" key="3">
    <source>
        <dbReference type="EMBL" id="RIJ23586.1"/>
    </source>
</evidence>
<sequence>MSKISRRNFLGFSAGAAGLTACVTETTGNKPLVDDRAAFAGEVSFDHGVASGDPLSDSIIVWSRVTPTDENSELSIPVTVRLFRDEAMSLLAAEAQLNASAARDFTLKADIQGLQPDTEYFYQFTARTSSGDVVSPVGRTKTTPASGKPPVTLAVVSCSNFPFGYFNVYDAIAKRTDLDAVIHLGDYLYEYGVDGYGGQAGQEIDRNHEPPMEIVSLGDYRMRHAQYKRDPMLQAAHAVAPWICTWDDHESTNNSYRTGAENHQAETEGNWTDRKQVAVQAYLEWMPVRDPEAGRATGGIYRAFDFGDTASVFCLESRLTGRSNEISWGAELAGVAPDAIPAKAQEVMGRVSDESRTMLGRVQEEWLDSELQSSVSSGKAWQVLANQVIMARVRPPNLMETLTDAQKAAQSGYVAQMIPFSQLGLPFNLDAWDGFPAARERLYASATTSNARLVTLTGDTHTAWANTLHDSAGALRGVEFGCTSVTSPGLGTYIKDVPDLGDQFAAANADVNWYKVDGHGYTLVTLTADDVTSEYVEVSSIRDQSYTTEPIARFRAVRTEDGLKALERV</sequence>
<dbReference type="InterPro" id="IPR032093">
    <property type="entry name" value="PhoD_N"/>
</dbReference>
<dbReference type="Pfam" id="PF16655">
    <property type="entry name" value="PhoD_N"/>
    <property type="match status" value="1"/>
</dbReference>
<dbReference type="Gene3D" id="3.60.21.70">
    <property type="entry name" value="PhoD-like phosphatase"/>
    <property type="match status" value="1"/>
</dbReference>
<protein>
    <submittedName>
        <fullName evidence="3">Alkaline phosphatase</fullName>
    </submittedName>
</protein>
<gene>
    <name evidence="3" type="ORF">D1224_04795</name>
</gene>
<dbReference type="InterPro" id="IPR006311">
    <property type="entry name" value="TAT_signal"/>
</dbReference>
<dbReference type="Pfam" id="PF09423">
    <property type="entry name" value="PhoD"/>
    <property type="match status" value="1"/>
</dbReference>
<dbReference type="InterPro" id="IPR038607">
    <property type="entry name" value="PhoD-like_sf"/>
</dbReference>
<dbReference type="EMBL" id="QWGB01000005">
    <property type="protein sequence ID" value="RIJ23586.1"/>
    <property type="molecule type" value="Genomic_DNA"/>
</dbReference>